<evidence type="ECO:0000256" key="3">
    <source>
        <dbReference type="ARBA" id="ARBA00022617"/>
    </source>
</evidence>
<dbReference type="Proteomes" id="UP001482513">
    <property type="component" value="Unassembled WGS sequence"/>
</dbReference>
<dbReference type="PANTHER" id="PTHR24286">
    <property type="entry name" value="CYTOCHROME P450 26"/>
    <property type="match status" value="1"/>
</dbReference>
<protein>
    <submittedName>
        <fullName evidence="8">Cytochrome P450</fullName>
    </submittedName>
</protein>
<comment type="caution">
    <text evidence="8">The sequence shown here is derived from an EMBL/GenBank/DDBJ whole genome shotgun (WGS) entry which is preliminary data.</text>
</comment>
<evidence type="ECO:0000256" key="6">
    <source>
        <dbReference type="ARBA" id="ARBA00023004"/>
    </source>
</evidence>
<keyword evidence="9" id="KW-1185">Reference proteome</keyword>
<name>A0ABV0KBC7_9CYAN</name>
<keyword evidence="6" id="KW-0408">Iron</keyword>
<dbReference type="Pfam" id="PF00067">
    <property type="entry name" value="p450"/>
    <property type="match status" value="1"/>
</dbReference>
<dbReference type="PANTHER" id="PTHR24286:SF24">
    <property type="entry name" value="LANOSTEROL 14-ALPHA DEMETHYLASE"/>
    <property type="match status" value="1"/>
</dbReference>
<comment type="cofactor">
    <cofactor evidence="1">
        <name>heme</name>
        <dbReference type="ChEBI" id="CHEBI:30413"/>
    </cofactor>
</comment>
<evidence type="ECO:0000256" key="5">
    <source>
        <dbReference type="ARBA" id="ARBA00023002"/>
    </source>
</evidence>
<keyword evidence="3" id="KW-0349">Heme</keyword>
<dbReference type="InterPro" id="IPR002401">
    <property type="entry name" value="Cyt_P450_E_grp-I"/>
</dbReference>
<sequence>MANIPVEPSIDSTLWLLRDGYKFIGNRCDRMGTNIFQTRLRLQKTICMRGAAAAEVFYDNAKFSRKNAAPPRAKKTLLGEGGVQGLDGASHRQRKQIFMGLMTPERLQQLSDLTLHHCRQYAQRWQQQDQVVLFEQINEILCRSVCEWSGVPLPETDVARRTLELGAMIDGVGGLGLRYLRGVQARQRVEAWIAEVIEQVRSQQIQVPEQTALAAFALHRDANGNRLDTAVAAVDLINVLRPTVAIGRYVVFAALALHQHPHCASKLAGDDPDYTTLFTQEVRRFYPFFPFAAARTCQGFDWQEYHFPKDTLVLLDLYGTNHDDNHWQEPDRFWPERFSQWQESAFDFIPQGGGNYNENHRCAGEWLTIKLMEQILNFLVDELEYDVPPQNLEVKLSRFPTLPESGFVMENVRFKN</sequence>
<comment type="similarity">
    <text evidence="2">Belongs to the cytochrome P450 family.</text>
</comment>
<accession>A0ABV0KBC7</accession>
<evidence type="ECO:0000256" key="1">
    <source>
        <dbReference type="ARBA" id="ARBA00001971"/>
    </source>
</evidence>
<dbReference type="InterPro" id="IPR036396">
    <property type="entry name" value="Cyt_P450_sf"/>
</dbReference>
<dbReference type="RefSeq" id="WP_190697579.1">
    <property type="nucleotide sequence ID" value="NZ_JAMPKX010000016.1"/>
</dbReference>
<organism evidence="8 9">
    <name type="scientific">Leptolyngbya subtilissima DQ-A4</name>
    <dbReference type="NCBI Taxonomy" id="2933933"/>
    <lineage>
        <taxon>Bacteria</taxon>
        <taxon>Bacillati</taxon>
        <taxon>Cyanobacteriota</taxon>
        <taxon>Cyanophyceae</taxon>
        <taxon>Leptolyngbyales</taxon>
        <taxon>Leptolyngbyaceae</taxon>
        <taxon>Leptolyngbya group</taxon>
        <taxon>Leptolyngbya</taxon>
    </lineage>
</organism>
<reference evidence="8 9" key="1">
    <citation type="submission" date="2022-04" db="EMBL/GenBank/DDBJ databases">
        <title>Positive selection, recombination, and allopatry shape intraspecific diversity of widespread and dominant cyanobacteria.</title>
        <authorList>
            <person name="Wei J."/>
            <person name="Shu W."/>
            <person name="Hu C."/>
        </authorList>
    </citation>
    <scope>NUCLEOTIDE SEQUENCE [LARGE SCALE GENOMIC DNA]</scope>
    <source>
        <strain evidence="8 9">DQ-A4</strain>
    </source>
</reference>
<dbReference type="EMBL" id="JAMPKX010000016">
    <property type="protein sequence ID" value="MEP0949865.1"/>
    <property type="molecule type" value="Genomic_DNA"/>
</dbReference>
<dbReference type="SUPFAM" id="SSF48264">
    <property type="entry name" value="Cytochrome P450"/>
    <property type="match status" value="1"/>
</dbReference>
<dbReference type="InterPro" id="IPR001128">
    <property type="entry name" value="Cyt_P450"/>
</dbReference>
<keyword evidence="4" id="KW-0479">Metal-binding</keyword>
<gene>
    <name evidence="8" type="ORF">NC992_23535</name>
</gene>
<evidence type="ECO:0000313" key="9">
    <source>
        <dbReference type="Proteomes" id="UP001482513"/>
    </source>
</evidence>
<evidence type="ECO:0000256" key="4">
    <source>
        <dbReference type="ARBA" id="ARBA00022723"/>
    </source>
</evidence>
<proteinExistence type="inferred from homology"/>
<evidence type="ECO:0000256" key="7">
    <source>
        <dbReference type="ARBA" id="ARBA00023033"/>
    </source>
</evidence>
<dbReference type="Gene3D" id="1.10.630.10">
    <property type="entry name" value="Cytochrome P450"/>
    <property type="match status" value="1"/>
</dbReference>
<keyword evidence="7" id="KW-0503">Monooxygenase</keyword>
<keyword evidence="5" id="KW-0560">Oxidoreductase</keyword>
<evidence type="ECO:0000256" key="2">
    <source>
        <dbReference type="ARBA" id="ARBA00010617"/>
    </source>
</evidence>
<dbReference type="CDD" id="cd11067">
    <property type="entry name" value="CYP152"/>
    <property type="match status" value="1"/>
</dbReference>
<evidence type="ECO:0000313" key="8">
    <source>
        <dbReference type="EMBL" id="MEP0949865.1"/>
    </source>
</evidence>
<dbReference type="PRINTS" id="PR00463">
    <property type="entry name" value="EP450I"/>
</dbReference>